<evidence type="ECO:0000313" key="3">
    <source>
        <dbReference type="EMBL" id="GGH20784.1"/>
    </source>
</evidence>
<accession>A0ABQ1YDS2</accession>
<gene>
    <name evidence="3" type="ORF">GCM10008013_18330</name>
</gene>
<keyword evidence="4" id="KW-1185">Reference proteome</keyword>
<evidence type="ECO:0000256" key="2">
    <source>
        <dbReference type="SAM" id="SignalP"/>
    </source>
</evidence>
<evidence type="ECO:0000256" key="1">
    <source>
        <dbReference type="SAM" id="MobiDB-lite"/>
    </source>
</evidence>
<dbReference type="EMBL" id="BMFT01000001">
    <property type="protein sequence ID" value="GGH20784.1"/>
    <property type="molecule type" value="Genomic_DNA"/>
</dbReference>
<keyword evidence="2" id="KW-0732">Signal</keyword>
<name>A0ABQ1YDS2_9BACL</name>
<evidence type="ECO:0000313" key="4">
    <source>
        <dbReference type="Proteomes" id="UP000659344"/>
    </source>
</evidence>
<proteinExistence type="predicted"/>
<dbReference type="RefSeq" id="WP_188537927.1">
    <property type="nucleotide sequence ID" value="NZ_BMFT01000001.1"/>
</dbReference>
<comment type="caution">
    <text evidence="3">The sequence shown here is derived from an EMBL/GenBank/DDBJ whole genome shotgun (WGS) entry which is preliminary data.</text>
</comment>
<protein>
    <recommendedName>
        <fullName evidence="5">Copper amine oxidase N-terminal domain-containing protein</fullName>
    </recommendedName>
</protein>
<evidence type="ECO:0008006" key="5">
    <source>
        <dbReference type="Google" id="ProtNLM"/>
    </source>
</evidence>
<reference evidence="4" key="1">
    <citation type="journal article" date="2019" name="Int. J. Syst. Evol. Microbiol.">
        <title>The Global Catalogue of Microorganisms (GCM) 10K type strain sequencing project: providing services to taxonomists for standard genome sequencing and annotation.</title>
        <authorList>
            <consortium name="The Broad Institute Genomics Platform"/>
            <consortium name="The Broad Institute Genome Sequencing Center for Infectious Disease"/>
            <person name="Wu L."/>
            <person name="Ma J."/>
        </authorList>
    </citation>
    <scope>NUCLEOTIDE SEQUENCE [LARGE SCALE GENOMIC DNA]</scope>
    <source>
        <strain evidence="4">CGMCC 1.12769</strain>
    </source>
</reference>
<feature type="region of interest" description="Disordered" evidence="1">
    <location>
        <begin position="168"/>
        <end position="191"/>
    </location>
</feature>
<feature type="signal peptide" evidence="2">
    <location>
        <begin position="1"/>
        <end position="27"/>
    </location>
</feature>
<organism evidence="3 4">
    <name type="scientific">Paenibacillus segetis</name>
    <dbReference type="NCBI Taxonomy" id="1325360"/>
    <lineage>
        <taxon>Bacteria</taxon>
        <taxon>Bacillati</taxon>
        <taxon>Bacillota</taxon>
        <taxon>Bacilli</taxon>
        <taxon>Bacillales</taxon>
        <taxon>Paenibacillaceae</taxon>
        <taxon>Paenibacillus</taxon>
    </lineage>
</organism>
<feature type="chain" id="PRO_5045196957" description="Copper amine oxidase N-terminal domain-containing protein" evidence="2">
    <location>
        <begin position="28"/>
        <end position="341"/>
    </location>
</feature>
<dbReference type="Proteomes" id="UP000659344">
    <property type="component" value="Unassembled WGS sequence"/>
</dbReference>
<sequence length="341" mass="36872">MRKKTFVSLALMLSVIMLVFTSVPAFASGVPTDKYTYSLTGEAGSQSKKIDIEEYDDNQQFRDILAEQNYKIVLVKEGAEIKFTPKEKMPAVVNYYLEDGSYGGALSWTIDGSEQSVSDVGANKTATVKLYKRYGGFTCDLYYVFSFGEGGKSTSLIYKVSDDSSASSSDSAAESASKPEEPTTKPTEPTIKPVVKPLVTATAKASVSKVVIDGKQVPFEAYNINNSNYFKLRDIAMAVNGTAKSFEVGFDNENNAISLTSDEAYTAQGGELAVSSNPKDKKATLSTSKVFLDDEEIQLTAYTIGGNNYFKLRDLADALGITITFDAKTNTIGIVTSAQSN</sequence>